<organism evidence="2 3">
    <name type="scientific">Pleurodeles waltl</name>
    <name type="common">Iberian ribbed newt</name>
    <dbReference type="NCBI Taxonomy" id="8319"/>
    <lineage>
        <taxon>Eukaryota</taxon>
        <taxon>Metazoa</taxon>
        <taxon>Chordata</taxon>
        <taxon>Craniata</taxon>
        <taxon>Vertebrata</taxon>
        <taxon>Euteleostomi</taxon>
        <taxon>Amphibia</taxon>
        <taxon>Batrachia</taxon>
        <taxon>Caudata</taxon>
        <taxon>Salamandroidea</taxon>
        <taxon>Salamandridae</taxon>
        <taxon>Pleurodelinae</taxon>
        <taxon>Pleurodeles</taxon>
    </lineage>
</organism>
<name>A0AAV7WQV2_PLEWA</name>
<dbReference type="Proteomes" id="UP001066276">
    <property type="component" value="Chromosome 1_1"/>
</dbReference>
<accession>A0AAV7WQV2</accession>
<comment type="caution">
    <text evidence="2">The sequence shown here is derived from an EMBL/GenBank/DDBJ whole genome shotgun (WGS) entry which is preliminary data.</text>
</comment>
<dbReference type="AlphaFoldDB" id="A0AAV7WQV2"/>
<proteinExistence type="predicted"/>
<feature type="region of interest" description="Disordered" evidence="1">
    <location>
        <begin position="1"/>
        <end position="35"/>
    </location>
</feature>
<gene>
    <name evidence="2" type="ORF">NDU88_002163</name>
</gene>
<reference evidence="2" key="1">
    <citation type="journal article" date="2022" name="bioRxiv">
        <title>Sequencing and chromosome-scale assembly of the giantPleurodeles waltlgenome.</title>
        <authorList>
            <person name="Brown T."/>
            <person name="Elewa A."/>
            <person name="Iarovenko S."/>
            <person name="Subramanian E."/>
            <person name="Araus A.J."/>
            <person name="Petzold A."/>
            <person name="Susuki M."/>
            <person name="Suzuki K.-i.T."/>
            <person name="Hayashi T."/>
            <person name="Toyoda A."/>
            <person name="Oliveira C."/>
            <person name="Osipova E."/>
            <person name="Leigh N.D."/>
            <person name="Simon A."/>
            <person name="Yun M.H."/>
        </authorList>
    </citation>
    <scope>NUCLEOTIDE SEQUENCE</scope>
    <source>
        <strain evidence="2">20211129_DDA</strain>
        <tissue evidence="2">Liver</tissue>
    </source>
</reference>
<sequence length="106" mass="11689">MQPGSRQVKSMRCPRSVKREARRQQCRRKRRRETMVLTSAEHSAISTVASPSAAVAFLDPDSRIPAFPHWSLALSLVGHSSPGSGRVQEPRRLQALTAWAIAEAGD</sequence>
<dbReference type="EMBL" id="JANPWB010000001">
    <property type="protein sequence ID" value="KAJ1214545.1"/>
    <property type="molecule type" value="Genomic_DNA"/>
</dbReference>
<evidence type="ECO:0000256" key="1">
    <source>
        <dbReference type="SAM" id="MobiDB-lite"/>
    </source>
</evidence>
<evidence type="ECO:0000313" key="3">
    <source>
        <dbReference type="Proteomes" id="UP001066276"/>
    </source>
</evidence>
<keyword evidence="3" id="KW-1185">Reference proteome</keyword>
<protein>
    <submittedName>
        <fullName evidence="2">Uncharacterized protein</fullName>
    </submittedName>
</protein>
<evidence type="ECO:0000313" key="2">
    <source>
        <dbReference type="EMBL" id="KAJ1214545.1"/>
    </source>
</evidence>